<dbReference type="InterPro" id="IPR053855">
    <property type="entry name" value="DUF6931"/>
</dbReference>
<dbReference type="AlphaFoldDB" id="A0A6N9T062"/>
<name>A0A6N9T062_9HYPH</name>
<dbReference type="Pfam" id="PF22011">
    <property type="entry name" value="DUF6931"/>
    <property type="match status" value="1"/>
</dbReference>
<sequence>MIEPRQASLTSDGAGGNLPGTRRPDLAILARDVFSASPAIADDMRARPGGETSPQFLARLMSSTTPEEAVTFCAYLLPPAAAVAWGHRCLAARPPTDGRSDARLVALIAAWLAESWGDLNREVLRREILAIAEASRPRSPAVWISLGLGWSSGSISTPGLPEVSAPAFATPRAINAGILGLLARSEIAARAATLDEFVTFARRIAAAIVAGEDLPPQR</sequence>
<feature type="region of interest" description="Disordered" evidence="1">
    <location>
        <begin position="1"/>
        <end position="23"/>
    </location>
</feature>
<gene>
    <name evidence="2" type="ORF">GTK09_08605</name>
</gene>
<evidence type="ECO:0000313" key="2">
    <source>
        <dbReference type="EMBL" id="NDW04491.1"/>
    </source>
</evidence>
<accession>A0A6N9T062</accession>
<comment type="caution">
    <text evidence="2">The sequence shown here is derived from an EMBL/GenBank/DDBJ whole genome shotgun (WGS) entry which is preliminary data.</text>
</comment>
<evidence type="ECO:0000313" key="3">
    <source>
        <dbReference type="Proteomes" id="UP000469011"/>
    </source>
</evidence>
<organism evidence="2 3">
    <name type="scientific">Jiella pacifica</name>
    <dbReference type="NCBI Taxonomy" id="2696469"/>
    <lineage>
        <taxon>Bacteria</taxon>
        <taxon>Pseudomonadati</taxon>
        <taxon>Pseudomonadota</taxon>
        <taxon>Alphaproteobacteria</taxon>
        <taxon>Hyphomicrobiales</taxon>
        <taxon>Aurantimonadaceae</taxon>
        <taxon>Jiella</taxon>
    </lineage>
</organism>
<dbReference type="EMBL" id="JAAAMG010000005">
    <property type="protein sequence ID" value="NDW04491.1"/>
    <property type="molecule type" value="Genomic_DNA"/>
</dbReference>
<reference evidence="2 3" key="1">
    <citation type="submission" date="2020-01" db="EMBL/GenBank/DDBJ databases">
        <title>Jiella pacifica sp. nov.</title>
        <authorList>
            <person name="Xue Z."/>
            <person name="Zhu S."/>
            <person name="Chen J."/>
            <person name="Yang J."/>
        </authorList>
    </citation>
    <scope>NUCLEOTIDE SEQUENCE [LARGE SCALE GENOMIC DNA]</scope>
    <source>
        <strain evidence="2 3">40Bstr34</strain>
    </source>
</reference>
<proteinExistence type="predicted"/>
<dbReference type="RefSeq" id="WP_163462727.1">
    <property type="nucleotide sequence ID" value="NZ_JAAAMG010000005.1"/>
</dbReference>
<keyword evidence="3" id="KW-1185">Reference proteome</keyword>
<protein>
    <submittedName>
        <fullName evidence="2">Uncharacterized protein</fullName>
    </submittedName>
</protein>
<dbReference type="Proteomes" id="UP000469011">
    <property type="component" value="Unassembled WGS sequence"/>
</dbReference>
<evidence type="ECO:0000256" key="1">
    <source>
        <dbReference type="SAM" id="MobiDB-lite"/>
    </source>
</evidence>